<comment type="subunit">
    <text evidence="11">Acetyl-CoA carboxylase is a heterohexamer composed of biotin carboxyl carrier protein (AccB), biotin carboxylase (AccC) and two subunits each of ACCase subunit alpha (AccA) and ACCase subunit beta (AccD).</text>
</comment>
<dbReference type="InterPro" id="IPR001095">
    <property type="entry name" value="Acetyl_CoA_COase_a_su"/>
</dbReference>
<dbReference type="NCBIfam" id="NF041504">
    <property type="entry name" value="AccA_sub"/>
    <property type="match status" value="1"/>
</dbReference>
<sequence length="321" mass="36150">MNYLDFELPIVELETKINSLISIETKYRKYKINLSKEICNLRHQSTELTKKIFAELNSWQITQLARHPLRPHTMDYIQNMFEDFDELSGDRIFANDKAIICGIARLNGRSVIVIGHEKGREIKEKINCNFGMSAPEGYRKALRIMKMAERFNIPILTFIDTPGAYPGIGAEERGQSQAIAHNLLEMSILKVPIICTIIGEGGSGGALAIGIGDKVNMLEYSIYSVISPEGCAALLWKSIDQAALAATNMAITANRLKALQIIDSVIGEPLGGAHRNLENMADNLKNQLLKDLKELDLLNINQLLERRYCRLMSYDYRSYLI</sequence>
<comment type="catalytic activity">
    <reaction evidence="9 11">
        <text>N(6)-carboxybiotinyl-L-lysyl-[protein] + acetyl-CoA = N(6)-biotinyl-L-lysyl-[protein] + malonyl-CoA</text>
        <dbReference type="Rhea" id="RHEA:54728"/>
        <dbReference type="Rhea" id="RHEA-COMP:10505"/>
        <dbReference type="Rhea" id="RHEA-COMP:10506"/>
        <dbReference type="ChEBI" id="CHEBI:57288"/>
        <dbReference type="ChEBI" id="CHEBI:57384"/>
        <dbReference type="ChEBI" id="CHEBI:83144"/>
        <dbReference type="ChEBI" id="CHEBI:83145"/>
        <dbReference type="EC" id="2.1.3.15"/>
    </reaction>
</comment>
<dbReference type="STRING" id="476281.ICMP_194"/>
<dbReference type="NCBIfam" id="NF004344">
    <property type="entry name" value="PRK05724.1"/>
    <property type="match status" value="1"/>
</dbReference>
<dbReference type="NCBIfam" id="TIGR00513">
    <property type="entry name" value="accA"/>
    <property type="match status" value="1"/>
</dbReference>
<evidence type="ECO:0000256" key="3">
    <source>
        <dbReference type="ARBA" id="ARBA00022679"/>
    </source>
</evidence>
<keyword evidence="8 11" id="KW-0275">Fatty acid biosynthesis</keyword>
<gene>
    <name evidence="11 14" type="primary">accA</name>
    <name evidence="14" type="ORF">ICMP_194</name>
</gene>
<dbReference type="InterPro" id="IPR029045">
    <property type="entry name" value="ClpP/crotonase-like_dom_sf"/>
</dbReference>
<dbReference type="PRINTS" id="PR01069">
    <property type="entry name" value="ACCCTRFRASEA"/>
</dbReference>
<keyword evidence="2 11" id="KW-0444">Lipid biosynthesis</keyword>
<dbReference type="Proteomes" id="UP000061704">
    <property type="component" value="Chromosome"/>
</dbReference>
<keyword evidence="3 11" id="KW-0808">Transferase</keyword>
<feature type="coiled-coil region" evidence="12">
    <location>
        <begin position="274"/>
        <end position="301"/>
    </location>
</feature>
<organism evidence="14 15">
    <name type="scientific">Candidatus Ishikawaella capsulata Mpkobe</name>
    <dbReference type="NCBI Taxonomy" id="476281"/>
    <lineage>
        <taxon>Bacteria</taxon>
        <taxon>Pseudomonadati</taxon>
        <taxon>Pseudomonadota</taxon>
        <taxon>Gammaproteobacteria</taxon>
        <taxon>Enterobacterales</taxon>
        <taxon>Enterobacteriaceae</taxon>
        <taxon>Candidatus Ishikawella</taxon>
    </lineage>
</organism>
<evidence type="ECO:0000313" key="14">
    <source>
        <dbReference type="EMBL" id="BAH83054.1"/>
    </source>
</evidence>
<dbReference type="KEGG" id="icp:ICMP_194"/>
<dbReference type="Gene3D" id="3.90.226.10">
    <property type="entry name" value="2-enoyl-CoA Hydratase, Chain A, domain 1"/>
    <property type="match status" value="1"/>
</dbReference>
<keyword evidence="6 11" id="KW-0067">ATP-binding</keyword>
<dbReference type="GO" id="GO:0016743">
    <property type="term" value="F:carboxyl- or carbamoyltransferase activity"/>
    <property type="evidence" value="ECO:0007669"/>
    <property type="project" value="UniProtKB-UniRule"/>
</dbReference>
<dbReference type="HOGENOM" id="CLU_015486_0_2_6"/>
<dbReference type="UniPathway" id="UPA00655">
    <property type="reaction ID" value="UER00711"/>
</dbReference>
<evidence type="ECO:0000256" key="1">
    <source>
        <dbReference type="ARBA" id="ARBA00004956"/>
    </source>
</evidence>
<evidence type="ECO:0000313" key="15">
    <source>
        <dbReference type="Proteomes" id="UP000061704"/>
    </source>
</evidence>
<comment type="function">
    <text evidence="10 11">Component of the acetyl coenzyme A carboxylase (ACC) complex. First, biotin carboxylase catalyzes the carboxylation of biotin on its carrier protein (BCCP) and then the CO(2) group is transferred by the carboxyltransferase to acetyl-CoA to form malonyl-CoA.</text>
</comment>
<accession>C5WCJ8</accession>
<evidence type="ECO:0000256" key="7">
    <source>
        <dbReference type="ARBA" id="ARBA00023098"/>
    </source>
</evidence>
<keyword evidence="5 11" id="KW-0276">Fatty acid metabolism</keyword>
<evidence type="ECO:0000256" key="6">
    <source>
        <dbReference type="ARBA" id="ARBA00022840"/>
    </source>
</evidence>
<protein>
    <recommendedName>
        <fullName evidence="11">Acetyl-coenzyme A carboxylase carboxyl transferase subunit alpha</fullName>
        <shortName evidence="11">ACCase subunit alpha</shortName>
        <shortName evidence="11">Acetyl-CoA carboxylase carboxyltransferase subunit alpha</shortName>
        <ecNumber evidence="11">2.1.3.15</ecNumber>
    </recommendedName>
</protein>
<dbReference type="GO" id="GO:0009317">
    <property type="term" value="C:acetyl-CoA carboxylase complex"/>
    <property type="evidence" value="ECO:0007669"/>
    <property type="project" value="InterPro"/>
</dbReference>
<keyword evidence="12" id="KW-0175">Coiled coil</keyword>
<dbReference type="GO" id="GO:0005524">
    <property type="term" value="F:ATP binding"/>
    <property type="evidence" value="ECO:0007669"/>
    <property type="project" value="UniProtKB-KW"/>
</dbReference>
<dbReference type="PANTHER" id="PTHR42853:SF3">
    <property type="entry name" value="ACETYL-COENZYME A CARBOXYLASE CARBOXYL TRANSFERASE SUBUNIT ALPHA, CHLOROPLASTIC"/>
    <property type="match status" value="1"/>
</dbReference>
<evidence type="ECO:0000256" key="2">
    <source>
        <dbReference type="ARBA" id="ARBA00022516"/>
    </source>
</evidence>
<dbReference type="SUPFAM" id="SSF52096">
    <property type="entry name" value="ClpP/crotonase"/>
    <property type="match status" value="1"/>
</dbReference>
<evidence type="ECO:0000256" key="10">
    <source>
        <dbReference type="ARBA" id="ARBA00058482"/>
    </source>
</evidence>
<dbReference type="PANTHER" id="PTHR42853">
    <property type="entry name" value="ACETYL-COENZYME A CARBOXYLASE CARBOXYL TRANSFERASE SUBUNIT ALPHA"/>
    <property type="match status" value="1"/>
</dbReference>
<name>C5WCJ8_9ENTR</name>
<comment type="subcellular location">
    <subcellularLocation>
        <location evidence="11">Cytoplasm</location>
    </subcellularLocation>
</comment>
<comment type="pathway">
    <text evidence="1 11">Lipid metabolism; malonyl-CoA biosynthesis; malonyl-CoA from acetyl-CoA: step 1/1.</text>
</comment>
<evidence type="ECO:0000256" key="9">
    <source>
        <dbReference type="ARBA" id="ARBA00049152"/>
    </source>
</evidence>
<dbReference type="AlphaFoldDB" id="C5WCJ8"/>
<keyword evidence="15" id="KW-1185">Reference proteome</keyword>
<dbReference type="EMBL" id="AP010872">
    <property type="protein sequence ID" value="BAH83054.1"/>
    <property type="molecule type" value="Genomic_DNA"/>
</dbReference>
<dbReference type="OrthoDB" id="9808023at2"/>
<evidence type="ECO:0000256" key="5">
    <source>
        <dbReference type="ARBA" id="ARBA00022832"/>
    </source>
</evidence>
<dbReference type="GO" id="GO:0006633">
    <property type="term" value="P:fatty acid biosynthetic process"/>
    <property type="evidence" value="ECO:0007669"/>
    <property type="project" value="UniProtKB-KW"/>
</dbReference>
<evidence type="ECO:0000256" key="11">
    <source>
        <dbReference type="HAMAP-Rule" id="MF_00823"/>
    </source>
</evidence>
<dbReference type="FunFam" id="3.90.226.10:FF:000008">
    <property type="entry name" value="Acetyl-coenzyme A carboxylase carboxyl transferase subunit alpha"/>
    <property type="match status" value="1"/>
</dbReference>
<dbReference type="RefSeq" id="WP_041068940.1">
    <property type="nucleotide sequence ID" value="NZ_AP010872.1"/>
</dbReference>
<dbReference type="Pfam" id="PF03255">
    <property type="entry name" value="ACCA"/>
    <property type="match status" value="1"/>
</dbReference>
<evidence type="ECO:0000256" key="4">
    <source>
        <dbReference type="ARBA" id="ARBA00022741"/>
    </source>
</evidence>
<evidence type="ECO:0000256" key="8">
    <source>
        <dbReference type="ARBA" id="ARBA00023160"/>
    </source>
</evidence>
<dbReference type="InterPro" id="IPR011763">
    <property type="entry name" value="COA_CT_C"/>
</dbReference>
<dbReference type="GO" id="GO:0003989">
    <property type="term" value="F:acetyl-CoA carboxylase activity"/>
    <property type="evidence" value="ECO:0007669"/>
    <property type="project" value="InterPro"/>
</dbReference>
<proteinExistence type="inferred from homology"/>
<dbReference type="GO" id="GO:2001295">
    <property type="term" value="P:malonyl-CoA biosynthetic process"/>
    <property type="evidence" value="ECO:0007669"/>
    <property type="project" value="UniProtKB-UniRule"/>
</dbReference>
<dbReference type="EC" id="2.1.3.15" evidence="11"/>
<evidence type="ECO:0000259" key="13">
    <source>
        <dbReference type="PROSITE" id="PS50989"/>
    </source>
</evidence>
<feature type="domain" description="CoA carboxyltransferase C-terminal" evidence="13">
    <location>
        <begin position="40"/>
        <end position="294"/>
    </location>
</feature>
<reference evidence="14 15" key="1">
    <citation type="journal article" date="2011" name="Genome Biol. Evol.">
        <title>Reductive evolution of bacterial genome in insect gut environment.</title>
        <authorList>
            <person name="Nikoh N."/>
            <person name="Hosokawa T."/>
            <person name="Ohshima K."/>
            <person name="Hattori M."/>
            <person name="Fukatsu T."/>
        </authorList>
    </citation>
    <scope>NUCLEOTIDE SEQUENCE [LARGE SCALE GENOMIC DNA]</scope>
    <source>
        <strain evidence="14 15">Mpkobe</strain>
    </source>
</reference>
<keyword evidence="7 11" id="KW-0443">Lipid metabolism</keyword>
<dbReference type="HAMAP" id="MF_00823">
    <property type="entry name" value="AcetylCoA_CT_alpha"/>
    <property type="match status" value="1"/>
</dbReference>
<comment type="similarity">
    <text evidence="11">Belongs to the AccA family.</text>
</comment>
<evidence type="ECO:0000256" key="12">
    <source>
        <dbReference type="SAM" id="Coils"/>
    </source>
</evidence>
<keyword evidence="11" id="KW-0963">Cytoplasm</keyword>
<dbReference type="PROSITE" id="PS50989">
    <property type="entry name" value="COA_CT_CTER"/>
    <property type="match status" value="1"/>
</dbReference>
<keyword evidence="4 11" id="KW-0547">Nucleotide-binding</keyword>